<comment type="caution">
    <text evidence="1">The sequence shown here is derived from an EMBL/GenBank/DDBJ whole genome shotgun (WGS) entry which is preliminary data.</text>
</comment>
<evidence type="ECO:0000313" key="1">
    <source>
        <dbReference type="EMBL" id="CAK8997189.1"/>
    </source>
</evidence>
<sequence length="70" mass="7910">MSNLCGADHVGTTMWYRCTHFAEHQHHREDGLVREAIWRCFGKDAVQVFREAEASRPGAARPGKASKANR</sequence>
<proteinExistence type="predicted"/>
<gene>
    <name evidence="1" type="ORF">SCF082_LOCUS5115</name>
</gene>
<organism evidence="1 2">
    <name type="scientific">Durusdinium trenchii</name>
    <dbReference type="NCBI Taxonomy" id="1381693"/>
    <lineage>
        <taxon>Eukaryota</taxon>
        <taxon>Sar</taxon>
        <taxon>Alveolata</taxon>
        <taxon>Dinophyceae</taxon>
        <taxon>Suessiales</taxon>
        <taxon>Symbiodiniaceae</taxon>
        <taxon>Durusdinium</taxon>
    </lineage>
</organism>
<dbReference type="Proteomes" id="UP001642464">
    <property type="component" value="Unassembled WGS sequence"/>
</dbReference>
<evidence type="ECO:0000313" key="2">
    <source>
        <dbReference type="Proteomes" id="UP001642464"/>
    </source>
</evidence>
<reference evidence="1 2" key="1">
    <citation type="submission" date="2024-02" db="EMBL/GenBank/DDBJ databases">
        <authorList>
            <person name="Chen Y."/>
            <person name="Shah S."/>
            <person name="Dougan E. K."/>
            <person name="Thang M."/>
            <person name="Chan C."/>
        </authorList>
    </citation>
    <scope>NUCLEOTIDE SEQUENCE [LARGE SCALE GENOMIC DNA]</scope>
</reference>
<accession>A0ABP0I708</accession>
<name>A0ABP0I708_9DINO</name>
<keyword evidence="2" id="KW-1185">Reference proteome</keyword>
<protein>
    <submittedName>
        <fullName evidence="1">Uncharacterized protein</fullName>
    </submittedName>
</protein>
<dbReference type="EMBL" id="CAXAMM010002714">
    <property type="protein sequence ID" value="CAK8997189.1"/>
    <property type="molecule type" value="Genomic_DNA"/>
</dbReference>